<gene>
    <name evidence="2" type="ORF">GGD55_005010</name>
</gene>
<protein>
    <submittedName>
        <fullName evidence="2">Uncharacterized membrane protein YsdA (DUF1294 family)</fullName>
    </submittedName>
</protein>
<organism evidence="2 3">
    <name type="scientific">Rhizobium giardinii</name>
    <dbReference type="NCBI Taxonomy" id="56731"/>
    <lineage>
        <taxon>Bacteria</taxon>
        <taxon>Pseudomonadati</taxon>
        <taxon>Pseudomonadota</taxon>
        <taxon>Alphaproteobacteria</taxon>
        <taxon>Hyphomicrobiales</taxon>
        <taxon>Rhizobiaceae</taxon>
        <taxon>Rhizobium/Agrobacterium group</taxon>
        <taxon>Rhizobium</taxon>
    </lineage>
</organism>
<evidence type="ECO:0000313" key="3">
    <source>
        <dbReference type="Proteomes" id="UP000585507"/>
    </source>
</evidence>
<sequence>MTENLTAVLLILLINALTFGAFWWDKDAARKGQWRVPESRLLWLALIGGSPGAVLAQRFLRHKTRKEPFRTQLMLICAMHAVALAVWFSAPLWAPIALAALSFAH</sequence>
<evidence type="ECO:0000313" key="2">
    <source>
        <dbReference type="EMBL" id="MBB5538280.1"/>
    </source>
</evidence>
<keyword evidence="1" id="KW-1133">Transmembrane helix</keyword>
<name>A0A7W8X9F5_9HYPH</name>
<reference evidence="2 3" key="1">
    <citation type="submission" date="2020-08" db="EMBL/GenBank/DDBJ databases">
        <title>Genomic Encyclopedia of Type Strains, Phase IV (KMG-V): Genome sequencing to study the core and pangenomes of soil and plant-associated prokaryotes.</title>
        <authorList>
            <person name="Whitman W."/>
        </authorList>
    </citation>
    <scope>NUCLEOTIDE SEQUENCE [LARGE SCALE GENOMIC DNA]</scope>
    <source>
        <strain evidence="2 3">SEMIA 4084</strain>
    </source>
</reference>
<evidence type="ECO:0000256" key="1">
    <source>
        <dbReference type="SAM" id="Phobius"/>
    </source>
</evidence>
<keyword evidence="1" id="KW-0812">Transmembrane</keyword>
<comment type="caution">
    <text evidence="2">The sequence shown here is derived from an EMBL/GenBank/DDBJ whole genome shotgun (WGS) entry which is preliminary data.</text>
</comment>
<dbReference type="Pfam" id="PF06961">
    <property type="entry name" value="DUF1294"/>
    <property type="match status" value="1"/>
</dbReference>
<proteinExistence type="predicted"/>
<accession>A0A7W8X9F5</accession>
<keyword evidence="1" id="KW-0472">Membrane</keyword>
<keyword evidence="3" id="KW-1185">Reference proteome</keyword>
<dbReference type="InterPro" id="IPR010718">
    <property type="entry name" value="DUF1294"/>
</dbReference>
<dbReference type="AlphaFoldDB" id="A0A7W8X9F5"/>
<feature type="transmembrane region" description="Helical" evidence="1">
    <location>
        <begin position="42"/>
        <end position="60"/>
    </location>
</feature>
<feature type="transmembrane region" description="Helical" evidence="1">
    <location>
        <begin position="81"/>
        <end position="104"/>
    </location>
</feature>
<dbReference type="RefSeq" id="WP_018325921.1">
    <property type="nucleotide sequence ID" value="NZ_JACHBK010000013.1"/>
</dbReference>
<dbReference type="Proteomes" id="UP000585507">
    <property type="component" value="Unassembled WGS sequence"/>
</dbReference>
<dbReference type="EMBL" id="JACHBK010000013">
    <property type="protein sequence ID" value="MBB5538280.1"/>
    <property type="molecule type" value="Genomic_DNA"/>
</dbReference>